<evidence type="ECO:0000259" key="1">
    <source>
        <dbReference type="Pfam" id="PF00462"/>
    </source>
</evidence>
<dbReference type="OrthoDB" id="418495at2759"/>
<dbReference type="PROSITE" id="PS51354">
    <property type="entry name" value="GLUTAREDOXIN_2"/>
    <property type="match status" value="1"/>
</dbReference>
<feature type="domain" description="Glutaredoxin" evidence="1">
    <location>
        <begin position="23"/>
        <end position="87"/>
    </location>
</feature>
<dbReference type="InterPro" id="IPR002109">
    <property type="entry name" value="Glutaredoxin"/>
</dbReference>
<dbReference type="GO" id="GO:0005634">
    <property type="term" value="C:nucleus"/>
    <property type="evidence" value="ECO:0007669"/>
    <property type="project" value="TreeGrafter"/>
</dbReference>
<dbReference type="Pfam" id="PF00462">
    <property type="entry name" value="Glutaredoxin"/>
    <property type="match status" value="1"/>
</dbReference>
<accession>A0A9P8PMC9</accession>
<reference evidence="2" key="2">
    <citation type="submission" date="2021-01" db="EMBL/GenBank/DDBJ databases">
        <authorList>
            <person name="Schikora-Tamarit M.A."/>
        </authorList>
    </citation>
    <scope>NUCLEOTIDE SEQUENCE</scope>
    <source>
        <strain evidence="2">CBS2887</strain>
    </source>
</reference>
<gene>
    <name evidence="2" type="ORF">WICPIJ_009540</name>
</gene>
<dbReference type="Gene3D" id="3.40.30.10">
    <property type="entry name" value="Glutaredoxin"/>
    <property type="match status" value="1"/>
</dbReference>
<proteinExistence type="predicted"/>
<dbReference type="SUPFAM" id="SSF52833">
    <property type="entry name" value="Thioredoxin-like"/>
    <property type="match status" value="1"/>
</dbReference>
<dbReference type="Proteomes" id="UP000774326">
    <property type="component" value="Unassembled WGS sequence"/>
</dbReference>
<dbReference type="AlphaFoldDB" id="A0A9P8PMC9"/>
<dbReference type="GO" id="GO:0015038">
    <property type="term" value="F:glutathione disulfide oxidoreductase activity"/>
    <property type="evidence" value="ECO:0007669"/>
    <property type="project" value="TreeGrafter"/>
</dbReference>
<evidence type="ECO:0000313" key="2">
    <source>
        <dbReference type="EMBL" id="KAH3674527.1"/>
    </source>
</evidence>
<sequence length="110" mass="12786">MSASIEYLAKAKQYISANPFFFISKSWCPDCHYLERTLVQNNLRSKFVVLELDKLADQNEARQLELAFTEIAGRKWVPTIWKNGEVWGTERDVKDLERQGGSEKVKEAFK</sequence>
<protein>
    <recommendedName>
        <fullName evidence="1">Glutaredoxin domain-containing protein</fullName>
    </recommendedName>
</protein>
<dbReference type="EMBL" id="JAEUBG010005499">
    <property type="protein sequence ID" value="KAH3674527.1"/>
    <property type="molecule type" value="Genomic_DNA"/>
</dbReference>
<reference evidence="2" key="1">
    <citation type="journal article" date="2021" name="Open Biol.">
        <title>Shared evolutionary footprints suggest mitochondrial oxidative damage underlies multiple complex I losses in fungi.</title>
        <authorList>
            <person name="Schikora-Tamarit M.A."/>
            <person name="Marcet-Houben M."/>
            <person name="Nosek J."/>
            <person name="Gabaldon T."/>
        </authorList>
    </citation>
    <scope>NUCLEOTIDE SEQUENCE</scope>
    <source>
        <strain evidence="2">CBS2887</strain>
    </source>
</reference>
<dbReference type="GO" id="GO:0005737">
    <property type="term" value="C:cytoplasm"/>
    <property type="evidence" value="ECO:0007669"/>
    <property type="project" value="TreeGrafter"/>
</dbReference>
<evidence type="ECO:0000313" key="3">
    <source>
        <dbReference type="Proteomes" id="UP000774326"/>
    </source>
</evidence>
<dbReference type="PANTHER" id="PTHR45694">
    <property type="entry name" value="GLUTAREDOXIN 2"/>
    <property type="match status" value="1"/>
</dbReference>
<keyword evidence="3" id="KW-1185">Reference proteome</keyword>
<dbReference type="PANTHER" id="PTHR45694:SF18">
    <property type="entry name" value="GLUTAREDOXIN-1-RELATED"/>
    <property type="match status" value="1"/>
</dbReference>
<dbReference type="InterPro" id="IPR036249">
    <property type="entry name" value="Thioredoxin-like_sf"/>
</dbReference>
<comment type="caution">
    <text evidence="2">The sequence shown here is derived from an EMBL/GenBank/DDBJ whole genome shotgun (WGS) entry which is preliminary data.</text>
</comment>
<organism evidence="2 3">
    <name type="scientific">Wickerhamomyces pijperi</name>
    <name type="common">Yeast</name>
    <name type="synonym">Pichia pijperi</name>
    <dbReference type="NCBI Taxonomy" id="599730"/>
    <lineage>
        <taxon>Eukaryota</taxon>
        <taxon>Fungi</taxon>
        <taxon>Dikarya</taxon>
        <taxon>Ascomycota</taxon>
        <taxon>Saccharomycotina</taxon>
        <taxon>Saccharomycetes</taxon>
        <taxon>Phaffomycetales</taxon>
        <taxon>Wickerhamomycetaceae</taxon>
        <taxon>Wickerhamomyces</taxon>
    </lineage>
</organism>
<name>A0A9P8PMC9_WICPI</name>
<dbReference type="GO" id="GO:0034599">
    <property type="term" value="P:cellular response to oxidative stress"/>
    <property type="evidence" value="ECO:0007669"/>
    <property type="project" value="TreeGrafter"/>
</dbReference>